<evidence type="ECO:0000313" key="2">
    <source>
        <dbReference type="EMBL" id="RHY98248.1"/>
    </source>
</evidence>
<dbReference type="PANTHER" id="PTHR47112:SF1">
    <property type="entry name" value="PX DOMAIN-CONTAINING PROTEIN"/>
    <property type="match status" value="1"/>
</dbReference>
<reference evidence="4 5" key="1">
    <citation type="submission" date="2018-08" db="EMBL/GenBank/DDBJ databases">
        <title>Aphanomyces genome sequencing and annotation.</title>
        <authorList>
            <person name="Minardi D."/>
            <person name="Oidtmann B."/>
            <person name="Van Der Giezen M."/>
            <person name="Studholme D.J."/>
        </authorList>
    </citation>
    <scope>NUCLEOTIDE SEQUENCE [LARGE SCALE GENOMIC DNA]</scope>
    <source>
        <strain evidence="3 4">Da</strain>
        <strain evidence="2 5">Sv</strain>
    </source>
</reference>
<dbReference type="SUPFAM" id="SSF54001">
    <property type="entry name" value="Cysteine proteinases"/>
    <property type="match status" value="1"/>
</dbReference>
<organism evidence="3 4">
    <name type="scientific">Aphanomyces astaci</name>
    <name type="common">Crayfish plague agent</name>
    <dbReference type="NCBI Taxonomy" id="112090"/>
    <lineage>
        <taxon>Eukaryota</taxon>
        <taxon>Sar</taxon>
        <taxon>Stramenopiles</taxon>
        <taxon>Oomycota</taxon>
        <taxon>Saprolegniomycetes</taxon>
        <taxon>Saprolegniales</taxon>
        <taxon>Verrucalvaceae</taxon>
        <taxon>Aphanomyces</taxon>
    </lineage>
</organism>
<dbReference type="EMBL" id="QUTH01006577">
    <property type="protein sequence ID" value="RHZ06821.1"/>
    <property type="molecule type" value="Genomic_DNA"/>
</dbReference>
<comment type="caution">
    <text evidence="3">The sequence shown here is derived from an EMBL/GenBank/DDBJ whole genome shotgun (WGS) entry which is preliminary data.</text>
</comment>
<protein>
    <submittedName>
        <fullName evidence="3">Uncharacterized protein</fullName>
    </submittedName>
</protein>
<dbReference type="AlphaFoldDB" id="A0A418E662"/>
<feature type="compositionally biased region" description="Acidic residues" evidence="1">
    <location>
        <begin position="174"/>
        <end position="185"/>
    </location>
</feature>
<dbReference type="Gene3D" id="3.90.1720.10">
    <property type="entry name" value="endopeptidase domain like (from Nostoc punctiforme)"/>
    <property type="match status" value="1"/>
</dbReference>
<dbReference type="Proteomes" id="UP000285712">
    <property type="component" value="Unassembled WGS sequence"/>
</dbReference>
<dbReference type="PANTHER" id="PTHR47112">
    <property type="entry name" value="PX DOMAIN-CONTAINING PROTEIN"/>
    <property type="match status" value="1"/>
</dbReference>
<dbReference type="Proteomes" id="UP000285430">
    <property type="component" value="Unassembled WGS sequence"/>
</dbReference>
<proteinExistence type="predicted"/>
<evidence type="ECO:0000256" key="1">
    <source>
        <dbReference type="SAM" id="MobiDB-lite"/>
    </source>
</evidence>
<evidence type="ECO:0000313" key="4">
    <source>
        <dbReference type="Proteomes" id="UP000285430"/>
    </source>
</evidence>
<name>A0A418E662_APHAT</name>
<dbReference type="EMBL" id="QUTG01001950">
    <property type="protein sequence ID" value="RHY98248.1"/>
    <property type="molecule type" value="Genomic_DNA"/>
</dbReference>
<sequence length="613" mass="67753">MCLESTSMFMEFGLVVGSRELLVPSHAAWRSHPETLHMLALAHSFQRQVLAQAAHDRSSASYLTQVATYFNDSAASRDSWSVGKVVCGLLRCYTGSCFGEEHHHVDRLPSDRHACPQLFKLKSLVVRVPSCNSVLRLESTNCKIACLPTGLVKKVVFMYLRGRHENAITASIDTTDEETSDDDDASSSGDSYPRHSQIPLTVTSSITSYGTSMNEAYAFARTGFPDDIAAPDHSDSSSVDLKVLQDTYLLTFRKGTAAKDKDLVQVKLFMVNKSPTHDNDMKIVHVLLSDRLWVDIVVSDASYATAMSFDTSEILESHTVFQLCRCDLNECSCDDGSPLETIWRRQEDTRMDECVAKKRRRYVWHDQPPPTSAHKCTAACDAATLPELHLTLVVAADVCLHAEFELTLTSSKRVQDLSDHVYTVKRYAMTGAEWDHVGMVVQAPASNALPKFLLLEATGDGVTLLPLVPRILAYNSCFINYIALRKLRMPPVSRDTFHRRMHAFVALVEGKPYNMSLNKLIRPTETNADLSGFFCSELVQPPLLLATAGLIHEATAASSFWPGSFGAGGDVDKELNARDAYLEAEVVIDCRVLEIALANKDVYGGTGTVVHHP</sequence>
<dbReference type="VEuPathDB" id="FungiDB:H257_13129"/>
<gene>
    <name evidence="2" type="ORF">DYB35_008646</name>
    <name evidence="3" type="ORF">DYB37_008981</name>
</gene>
<accession>A0A418E662</accession>
<feature type="region of interest" description="Disordered" evidence="1">
    <location>
        <begin position="171"/>
        <end position="196"/>
    </location>
</feature>
<dbReference type="InterPro" id="IPR038765">
    <property type="entry name" value="Papain-like_cys_pep_sf"/>
</dbReference>
<evidence type="ECO:0000313" key="5">
    <source>
        <dbReference type="Proteomes" id="UP000285712"/>
    </source>
</evidence>
<evidence type="ECO:0000313" key="3">
    <source>
        <dbReference type="EMBL" id="RHZ06821.1"/>
    </source>
</evidence>